<dbReference type="Pfam" id="PF01636">
    <property type="entry name" value="APH"/>
    <property type="match status" value="1"/>
</dbReference>
<dbReference type="AlphaFoldDB" id="A0A926NL14"/>
<dbReference type="PANTHER" id="PTHR41283:SF1">
    <property type="entry name" value="AMINOGLYCOSIDE PHOSPHOTRANSFERASE DOMAIN-CONTAINING PROTEIN"/>
    <property type="match status" value="1"/>
</dbReference>
<sequence>MGSAILDHQIKEKIFHLKNSNSIIELNKGFSDDKKYVIDDKYLLRLFPIEDEKNRKEEFDTLNKLATYSNYVPSGIEFNSLKDIKMAYMILTYLPGKDAEVALKDLTEKEQYTSGFLAGKELKKIHEFSAPSGYPSWYSLKKKKSDNYLIELKKMDLDENIIDMLETYIRNNEAIMKDRPNKFQHDDFHPSNLLINDHTFSGIIDFQRMDWGDPIHDLHKLGFFSKRVSVEFTKGIIDGYHEDCVSLRHSFWELYCLYSVMHIVSALVWGTRRNREQYELLLEYSLDVISDHDHFNRVIPKWYN</sequence>
<proteinExistence type="predicted"/>
<dbReference type="SUPFAM" id="SSF56112">
    <property type="entry name" value="Protein kinase-like (PK-like)"/>
    <property type="match status" value="1"/>
</dbReference>
<dbReference type="PANTHER" id="PTHR41283">
    <property type="entry name" value="AMINOGLYCOSIDE PHOSPHOTRANSFERASE"/>
    <property type="match status" value="1"/>
</dbReference>
<accession>A0A926NL14</accession>
<evidence type="ECO:0000313" key="2">
    <source>
        <dbReference type="EMBL" id="MBD1383321.1"/>
    </source>
</evidence>
<dbReference type="Gene3D" id="3.90.1200.10">
    <property type="match status" value="1"/>
</dbReference>
<comment type="caution">
    <text evidence="2">The sequence shown here is derived from an EMBL/GenBank/DDBJ whole genome shotgun (WGS) entry which is preliminary data.</text>
</comment>
<dbReference type="Proteomes" id="UP000626844">
    <property type="component" value="Unassembled WGS sequence"/>
</dbReference>
<feature type="domain" description="Aminoglycoside phosphotransferase" evidence="1">
    <location>
        <begin position="23"/>
        <end position="243"/>
    </location>
</feature>
<gene>
    <name evidence="2" type="ORF">IC621_24350</name>
</gene>
<evidence type="ECO:0000259" key="1">
    <source>
        <dbReference type="Pfam" id="PF01636"/>
    </source>
</evidence>
<reference evidence="2" key="1">
    <citation type="submission" date="2020-09" db="EMBL/GenBank/DDBJ databases">
        <title>A novel bacterium of genus Bacillus, isolated from South China Sea.</title>
        <authorList>
            <person name="Huang H."/>
            <person name="Mo K."/>
            <person name="Hu Y."/>
        </authorList>
    </citation>
    <scope>NUCLEOTIDE SEQUENCE</scope>
    <source>
        <strain evidence="2">IB182487</strain>
    </source>
</reference>
<organism evidence="2 3">
    <name type="scientific">Metabacillus arenae</name>
    <dbReference type="NCBI Taxonomy" id="2771434"/>
    <lineage>
        <taxon>Bacteria</taxon>
        <taxon>Bacillati</taxon>
        <taxon>Bacillota</taxon>
        <taxon>Bacilli</taxon>
        <taxon>Bacillales</taxon>
        <taxon>Bacillaceae</taxon>
        <taxon>Metabacillus</taxon>
    </lineage>
</organism>
<protein>
    <submittedName>
        <fullName evidence="2">Aminoglycoside phosphotransferase family protein</fullName>
    </submittedName>
</protein>
<evidence type="ECO:0000313" key="3">
    <source>
        <dbReference type="Proteomes" id="UP000626844"/>
    </source>
</evidence>
<keyword evidence="3" id="KW-1185">Reference proteome</keyword>
<name>A0A926NL14_9BACI</name>
<dbReference type="InterPro" id="IPR002575">
    <property type="entry name" value="Aminoglycoside_PTrfase"/>
</dbReference>
<dbReference type="EMBL" id="JACXAI010000051">
    <property type="protein sequence ID" value="MBD1383321.1"/>
    <property type="molecule type" value="Genomic_DNA"/>
</dbReference>
<dbReference type="InterPro" id="IPR011009">
    <property type="entry name" value="Kinase-like_dom_sf"/>
</dbReference>